<dbReference type="Gene3D" id="1.10.10.60">
    <property type="entry name" value="Homeodomain-like"/>
    <property type="match status" value="1"/>
</dbReference>
<sequence length="828" mass="91657">MPIFEGDGRPLAFHLDASIREGARQKLEADIKEHGGTVVERLGDADFSLVDEQHLRGGRTLLSLGQAYGLTFPNLRFRGLNFVQACIRRGAIFTPIVMRKAMGGVPPREQRGRREYTSMDDLHLAEYLATVVPDPASGGRTGNAIYSKLCSNPEIPWARNHPWESWRTRYKNKRKWFDSKVADIVRARPANPEALHIQDRRLNRRPYNDAYHLSAGSDDDEGTRGESPAVHLREEEEERTDEEADPPNNPQASLSPSFRPSPVDTQKADASLGKRARRPRDSTQSEQISQQEPATLGKRARRHTGGDESPLKRARIQEDGDDEVRAPQDAISLNARASDDIEYFFDDALRDFHPEPGPSNTQRTLVNHSFPPVETLDPESPPRSSQTTAAHGLPRTSQQTLVGSSPRLQPSRKGKERRIHFDSDSEDDSDFDVGLFGSPVPPVREAEAATPNATPSLPKESSHDRESQPPPSEEPNHSDNESMDDLFDQTDMSHELQNPVVETQDEEQVIEDSDVESLDDLFDQTGYDMSHKSQTPVAEMQDEEPDIEDPNYGSADDQFDQTGYDMLDESQYPTVETQEDEQDIEALLLADPANSSTRSNITRSENVSAASQRESSGEHSDDEQSLDTDDRQIDAIHKVSRSLSTPSRHSSLGPNDRDSPEQSQSGSDLDSDDAQTRDTIKGSVLPVSPAISATSSVGMSPIADTKILPATPGVLSHPNPGSSTRNRNGPRSMERDLGSPPSDDSDEDVVPSPGIRTRLRSAKTHPVVNPKTPKRAAALSDSSVDNTIPSPFTRAWQVKQELDRAAKQRPYEPPPGTRAARVRSERRL</sequence>
<organism evidence="2 3">
    <name type="scientific">Pleurotus eryngii</name>
    <name type="common">Boletus of the steppes</name>
    <dbReference type="NCBI Taxonomy" id="5323"/>
    <lineage>
        <taxon>Eukaryota</taxon>
        <taxon>Fungi</taxon>
        <taxon>Dikarya</taxon>
        <taxon>Basidiomycota</taxon>
        <taxon>Agaricomycotina</taxon>
        <taxon>Agaricomycetes</taxon>
        <taxon>Agaricomycetidae</taxon>
        <taxon>Agaricales</taxon>
        <taxon>Pleurotineae</taxon>
        <taxon>Pleurotaceae</taxon>
        <taxon>Pleurotus</taxon>
    </lineage>
</organism>
<feature type="compositionally biased region" description="Polar residues" evidence="1">
    <location>
        <begin position="719"/>
        <end position="729"/>
    </location>
</feature>
<evidence type="ECO:0000313" key="2">
    <source>
        <dbReference type="EMBL" id="KAF9499399.1"/>
    </source>
</evidence>
<feature type="region of interest" description="Disordered" evidence="1">
    <location>
        <begin position="210"/>
        <end position="828"/>
    </location>
</feature>
<dbReference type="AlphaFoldDB" id="A0A9P6A4E8"/>
<dbReference type="InterPro" id="IPR009057">
    <property type="entry name" value="Homeodomain-like_sf"/>
</dbReference>
<keyword evidence="3" id="KW-1185">Reference proteome</keyword>
<feature type="compositionally biased region" description="Acidic residues" evidence="1">
    <location>
        <begin position="235"/>
        <end position="245"/>
    </location>
</feature>
<evidence type="ECO:0008006" key="4">
    <source>
        <dbReference type="Google" id="ProtNLM"/>
    </source>
</evidence>
<feature type="compositionally biased region" description="Basic and acidic residues" evidence="1">
    <location>
        <begin position="800"/>
        <end position="810"/>
    </location>
</feature>
<reference evidence="2" key="1">
    <citation type="submission" date="2020-11" db="EMBL/GenBank/DDBJ databases">
        <authorList>
            <consortium name="DOE Joint Genome Institute"/>
            <person name="Ahrendt S."/>
            <person name="Riley R."/>
            <person name="Andreopoulos W."/>
            <person name="Labutti K."/>
            <person name="Pangilinan J."/>
            <person name="Ruiz-Duenas F.J."/>
            <person name="Barrasa J.M."/>
            <person name="Sanchez-Garcia M."/>
            <person name="Camarero S."/>
            <person name="Miyauchi S."/>
            <person name="Serrano A."/>
            <person name="Linde D."/>
            <person name="Babiker R."/>
            <person name="Drula E."/>
            <person name="Ayuso-Fernandez I."/>
            <person name="Pacheco R."/>
            <person name="Padilla G."/>
            <person name="Ferreira P."/>
            <person name="Barriuso J."/>
            <person name="Kellner H."/>
            <person name="Castanera R."/>
            <person name="Alfaro M."/>
            <person name="Ramirez L."/>
            <person name="Pisabarro A.G."/>
            <person name="Kuo A."/>
            <person name="Tritt A."/>
            <person name="Lipzen A."/>
            <person name="He G."/>
            <person name="Yan M."/>
            <person name="Ng V."/>
            <person name="Cullen D."/>
            <person name="Martin F."/>
            <person name="Rosso M.-N."/>
            <person name="Henrissat B."/>
            <person name="Hibbett D."/>
            <person name="Martinez A.T."/>
            <person name="Grigoriev I.V."/>
        </authorList>
    </citation>
    <scope>NUCLEOTIDE SEQUENCE</scope>
    <source>
        <strain evidence="2">ATCC 90797</strain>
    </source>
</reference>
<evidence type="ECO:0000256" key="1">
    <source>
        <dbReference type="SAM" id="MobiDB-lite"/>
    </source>
</evidence>
<comment type="caution">
    <text evidence="2">The sequence shown here is derived from an EMBL/GenBank/DDBJ whole genome shotgun (WGS) entry which is preliminary data.</text>
</comment>
<feature type="compositionally biased region" description="Acidic residues" evidence="1">
    <location>
        <begin position="540"/>
        <end position="549"/>
    </location>
</feature>
<protein>
    <recommendedName>
        <fullName evidence="4">DNA-binding protein RAP1</fullName>
    </recommendedName>
</protein>
<feature type="compositionally biased region" description="Acidic residues" evidence="1">
    <location>
        <begin position="503"/>
        <end position="522"/>
    </location>
</feature>
<feature type="compositionally biased region" description="Low complexity" evidence="1">
    <location>
        <begin position="641"/>
        <end position="652"/>
    </location>
</feature>
<gene>
    <name evidence="2" type="ORF">BDN71DRAFT_1493525</name>
</gene>
<dbReference type="CDD" id="cd11655">
    <property type="entry name" value="rap1_myb-like"/>
    <property type="match status" value="1"/>
</dbReference>
<feature type="compositionally biased region" description="Basic and acidic residues" evidence="1">
    <location>
        <begin position="304"/>
        <end position="326"/>
    </location>
</feature>
<feature type="compositionally biased region" description="Polar residues" evidence="1">
    <location>
        <begin position="358"/>
        <end position="367"/>
    </location>
</feature>
<feature type="compositionally biased region" description="Polar residues" evidence="1">
    <location>
        <begin position="780"/>
        <end position="790"/>
    </location>
</feature>
<dbReference type="Proteomes" id="UP000807025">
    <property type="component" value="Unassembled WGS sequence"/>
</dbReference>
<dbReference type="SUPFAM" id="SSF46689">
    <property type="entry name" value="Homeodomain-like"/>
    <property type="match status" value="1"/>
</dbReference>
<accession>A0A9P6A4E8</accession>
<feature type="compositionally biased region" description="Polar residues" evidence="1">
    <location>
        <begin position="382"/>
        <end position="408"/>
    </location>
</feature>
<proteinExistence type="predicted"/>
<evidence type="ECO:0000313" key="3">
    <source>
        <dbReference type="Proteomes" id="UP000807025"/>
    </source>
</evidence>
<feature type="compositionally biased region" description="Polar residues" evidence="1">
    <location>
        <begin position="593"/>
        <end position="614"/>
    </location>
</feature>
<dbReference type="OrthoDB" id="435460at2759"/>
<feature type="compositionally biased region" description="Polar residues" evidence="1">
    <location>
        <begin position="282"/>
        <end position="293"/>
    </location>
</feature>
<feature type="compositionally biased region" description="Basic and acidic residues" evidence="1">
    <location>
        <begin position="628"/>
        <end position="637"/>
    </location>
</feature>
<name>A0A9P6A4E8_PLEER</name>
<dbReference type="EMBL" id="MU154532">
    <property type="protein sequence ID" value="KAF9499399.1"/>
    <property type="molecule type" value="Genomic_DNA"/>
</dbReference>